<evidence type="ECO:0000313" key="17">
    <source>
        <dbReference type="EMBL" id="RIA97487.1"/>
    </source>
</evidence>
<dbReference type="GO" id="GO:0006592">
    <property type="term" value="P:ornithine biosynthetic process"/>
    <property type="evidence" value="ECO:0007669"/>
    <property type="project" value="TreeGrafter"/>
</dbReference>
<evidence type="ECO:0000256" key="14">
    <source>
        <dbReference type="ARBA" id="ARBA00048372"/>
    </source>
</evidence>
<dbReference type="GO" id="GO:0006526">
    <property type="term" value="P:L-arginine biosynthetic process"/>
    <property type="evidence" value="ECO:0007669"/>
    <property type="project" value="UniProtKB-UniPathway"/>
</dbReference>
<name>A0A397TM07_9GLOM</name>
<dbReference type="Proteomes" id="UP000265703">
    <property type="component" value="Unassembled WGS sequence"/>
</dbReference>
<feature type="domain" description="N-acetyltransferase" evidence="16">
    <location>
        <begin position="429"/>
        <end position="587"/>
    </location>
</feature>
<dbReference type="InterPro" id="IPR006855">
    <property type="entry name" value="Vertebrate-like_GNAT_dom"/>
</dbReference>
<evidence type="ECO:0000256" key="12">
    <source>
        <dbReference type="ARBA" id="ARBA00030346"/>
    </source>
</evidence>
<keyword evidence="8" id="KW-0808">Transferase</keyword>
<dbReference type="UniPathway" id="UPA00068"/>
<evidence type="ECO:0000259" key="16">
    <source>
        <dbReference type="PROSITE" id="PS51731"/>
    </source>
</evidence>
<evidence type="ECO:0000256" key="4">
    <source>
        <dbReference type="ARBA" id="ARBA00008694"/>
    </source>
</evidence>
<keyword evidence="10" id="KW-0496">Mitochondrion</keyword>
<evidence type="ECO:0000256" key="8">
    <source>
        <dbReference type="ARBA" id="ARBA00022679"/>
    </source>
</evidence>
<evidence type="ECO:0000256" key="2">
    <source>
        <dbReference type="ARBA" id="ARBA00004173"/>
    </source>
</evidence>
<comment type="caution">
    <text evidence="17">The sequence shown here is derived from an EMBL/GenBank/DDBJ whole genome shotgun (WGS) entry which is preliminary data.</text>
</comment>
<comment type="similarity">
    <text evidence="4">Belongs to the acetyltransferase family.</text>
</comment>
<dbReference type="AlphaFoldDB" id="A0A397TM07"/>
<sequence>MIGFRQTLFLNKFIQKSLSPYCCKHYHASRTIMGPLVEQQKTEAPIFMPKRKKNEVRDLILEVLNKAPSQREAMSYIKRFTLPSTKSPVPVSVETKKSIPSTIPEKDVQSKQSQQSQQSSASRNAEFVDSLFETKCEHIALIKIQGPFTPLDLKSVSKTLVRLQNLGLMPIVILDNDEWREMLKGGSSRFDELKQWMMEDSANFCEALENAGGRATTIYNGVFTLAYEEGDNNQSSLESRTLSTDVDANINVSLSWLKSSLKLGHIPLILPIALDGLSEQKTIHPNAGMIALSSSLSDLSNATCLDLKTPQLEPMKIIVINSEGGIPSEERKGSHVFINIQQEYEDIKKSYKENPQWNFTHPTGLENFEMINTCLKKLPSTTSAIMVPAYSPTGLIYNLITDKPLFSSSLPLMAPTTPSTTTTVIRYGMPVYYHNSLSTIDIPALKSLIEASFSRKLDVDKYIDRMKNSFDLTIVTGDYQGAAIVTMEDVEGNEKGDIPYLDKFAVSPNCQGIGIADILWKQLQIRYPNLMWRSRDNNGVNKWYFERSDGNYKIPGTHWMMFWYGNDGTNKLKAYAETAKNMPVSFI</sequence>
<dbReference type="PANTHER" id="PTHR23342:SF4">
    <property type="entry name" value="AMINO-ACID ACETYLTRANSFERASE, MITOCHONDRIAL"/>
    <property type="match status" value="1"/>
</dbReference>
<dbReference type="Pfam" id="PF04768">
    <property type="entry name" value="NAT"/>
    <property type="match status" value="1"/>
</dbReference>
<comment type="function">
    <text evidence="1">N-acetylglutamate synthase involved in arginine biosynthesis.</text>
</comment>
<evidence type="ECO:0000256" key="15">
    <source>
        <dbReference type="SAM" id="MobiDB-lite"/>
    </source>
</evidence>
<dbReference type="SUPFAM" id="SSF55729">
    <property type="entry name" value="Acyl-CoA N-acyltransferases (Nat)"/>
    <property type="match status" value="1"/>
</dbReference>
<organism evidence="17 18">
    <name type="scientific">Glomus cerebriforme</name>
    <dbReference type="NCBI Taxonomy" id="658196"/>
    <lineage>
        <taxon>Eukaryota</taxon>
        <taxon>Fungi</taxon>
        <taxon>Fungi incertae sedis</taxon>
        <taxon>Mucoromycota</taxon>
        <taxon>Glomeromycotina</taxon>
        <taxon>Glomeromycetes</taxon>
        <taxon>Glomerales</taxon>
        <taxon>Glomeraceae</taxon>
        <taxon>Glomus</taxon>
    </lineage>
</organism>
<dbReference type="GO" id="GO:0005759">
    <property type="term" value="C:mitochondrial matrix"/>
    <property type="evidence" value="ECO:0007669"/>
    <property type="project" value="TreeGrafter"/>
</dbReference>
<reference evidence="17 18" key="1">
    <citation type="submission" date="2018-06" db="EMBL/GenBank/DDBJ databases">
        <title>Comparative genomics reveals the genomic features of Rhizophagus irregularis, R. cerebriforme, R. diaphanum and Gigaspora rosea, and their symbiotic lifestyle signature.</title>
        <authorList>
            <person name="Morin E."/>
            <person name="San Clemente H."/>
            <person name="Chen E.C.H."/>
            <person name="De La Providencia I."/>
            <person name="Hainaut M."/>
            <person name="Kuo A."/>
            <person name="Kohler A."/>
            <person name="Murat C."/>
            <person name="Tang N."/>
            <person name="Roy S."/>
            <person name="Loubradou J."/>
            <person name="Henrissat B."/>
            <person name="Grigoriev I.V."/>
            <person name="Corradi N."/>
            <person name="Roux C."/>
            <person name="Martin F.M."/>
        </authorList>
    </citation>
    <scope>NUCLEOTIDE SEQUENCE [LARGE SCALE GENOMIC DNA]</scope>
    <source>
        <strain evidence="17 18">DAOM 227022</strain>
    </source>
</reference>
<evidence type="ECO:0000256" key="11">
    <source>
        <dbReference type="ARBA" id="ARBA00023315"/>
    </source>
</evidence>
<evidence type="ECO:0000256" key="13">
    <source>
        <dbReference type="ARBA" id="ARBA00033251"/>
    </source>
</evidence>
<feature type="compositionally biased region" description="Low complexity" evidence="15">
    <location>
        <begin position="110"/>
        <end position="122"/>
    </location>
</feature>
<dbReference type="InterPro" id="IPR016181">
    <property type="entry name" value="Acyl_CoA_acyltransferase"/>
</dbReference>
<dbReference type="GO" id="GO:0004042">
    <property type="term" value="F:L-glutamate N-acetyltransferase activity"/>
    <property type="evidence" value="ECO:0007669"/>
    <property type="project" value="TreeGrafter"/>
</dbReference>
<feature type="region of interest" description="Disordered" evidence="15">
    <location>
        <begin position="86"/>
        <end position="122"/>
    </location>
</feature>
<keyword evidence="9" id="KW-0809">Transit peptide</keyword>
<dbReference type="EMBL" id="QKYT01000029">
    <property type="protein sequence ID" value="RIA97487.1"/>
    <property type="molecule type" value="Genomic_DNA"/>
</dbReference>
<comment type="subcellular location">
    <subcellularLocation>
        <location evidence="2">Mitochondrion</location>
    </subcellularLocation>
</comment>
<dbReference type="OrthoDB" id="5585968at2759"/>
<evidence type="ECO:0000256" key="6">
    <source>
        <dbReference type="ARBA" id="ARBA00018802"/>
    </source>
</evidence>
<evidence type="ECO:0000256" key="3">
    <source>
        <dbReference type="ARBA" id="ARBA00004925"/>
    </source>
</evidence>
<dbReference type="InterPro" id="IPR036393">
    <property type="entry name" value="AceGlu_kinase-like_sf"/>
</dbReference>
<evidence type="ECO:0000256" key="10">
    <source>
        <dbReference type="ARBA" id="ARBA00023128"/>
    </source>
</evidence>
<dbReference type="STRING" id="658196.A0A397TM07"/>
<keyword evidence="18" id="KW-1185">Reference proteome</keyword>
<keyword evidence="7" id="KW-0028">Amino-acid biosynthesis</keyword>
<dbReference type="Gene3D" id="3.40.630.30">
    <property type="match status" value="1"/>
</dbReference>
<keyword evidence="11" id="KW-0012">Acyltransferase</keyword>
<protein>
    <recommendedName>
        <fullName evidence="6">Amino-acid acetyltransferase, mitochondrial</fullName>
        <ecNumber evidence="5">2.3.1.1</ecNumber>
    </recommendedName>
    <alternativeName>
        <fullName evidence="12">Glutamate N-acetyltransferase</fullName>
    </alternativeName>
    <alternativeName>
        <fullName evidence="13">N-acetylglutamate synthase</fullName>
    </alternativeName>
</protein>
<evidence type="ECO:0000256" key="1">
    <source>
        <dbReference type="ARBA" id="ARBA00002294"/>
    </source>
</evidence>
<comment type="pathway">
    <text evidence="3">Amino-acid biosynthesis; L-arginine biosynthesis; N(2)-acetyl-L-ornithine from L-glutamate: step 1/4.</text>
</comment>
<gene>
    <name evidence="17" type="ORF">C1645_801792</name>
</gene>
<evidence type="ECO:0000256" key="9">
    <source>
        <dbReference type="ARBA" id="ARBA00022946"/>
    </source>
</evidence>
<comment type="catalytic activity">
    <reaction evidence="14">
        <text>L-glutamate + acetyl-CoA = N-acetyl-L-glutamate + CoA + H(+)</text>
        <dbReference type="Rhea" id="RHEA:24292"/>
        <dbReference type="ChEBI" id="CHEBI:15378"/>
        <dbReference type="ChEBI" id="CHEBI:29985"/>
        <dbReference type="ChEBI" id="CHEBI:44337"/>
        <dbReference type="ChEBI" id="CHEBI:57287"/>
        <dbReference type="ChEBI" id="CHEBI:57288"/>
        <dbReference type="EC" id="2.3.1.1"/>
    </reaction>
</comment>
<accession>A0A397TM07</accession>
<evidence type="ECO:0000256" key="7">
    <source>
        <dbReference type="ARBA" id="ARBA00022605"/>
    </source>
</evidence>
<dbReference type="PANTHER" id="PTHR23342">
    <property type="entry name" value="N-ACETYLGLUTAMATE SYNTHASE"/>
    <property type="match status" value="1"/>
</dbReference>
<dbReference type="Gene3D" id="3.40.1160.10">
    <property type="entry name" value="Acetylglutamate kinase-like"/>
    <property type="match status" value="1"/>
</dbReference>
<evidence type="ECO:0000256" key="5">
    <source>
        <dbReference type="ARBA" id="ARBA00012697"/>
    </source>
</evidence>
<proteinExistence type="inferred from homology"/>
<evidence type="ECO:0000313" key="18">
    <source>
        <dbReference type="Proteomes" id="UP000265703"/>
    </source>
</evidence>
<dbReference type="EC" id="2.3.1.1" evidence="5"/>
<dbReference type="PROSITE" id="PS51731">
    <property type="entry name" value="GNAT_NAGS"/>
    <property type="match status" value="1"/>
</dbReference>